<gene>
    <name evidence="1" type="ORF">IE53DRAFT_309787</name>
</gene>
<dbReference type="EMBL" id="KZ819713">
    <property type="protein sequence ID" value="PWN53701.1"/>
    <property type="molecule type" value="Genomic_DNA"/>
</dbReference>
<keyword evidence="2" id="KW-1185">Reference proteome</keyword>
<organism evidence="1 2">
    <name type="scientific">Violaceomyces palustris</name>
    <dbReference type="NCBI Taxonomy" id="1673888"/>
    <lineage>
        <taxon>Eukaryota</taxon>
        <taxon>Fungi</taxon>
        <taxon>Dikarya</taxon>
        <taxon>Basidiomycota</taxon>
        <taxon>Ustilaginomycotina</taxon>
        <taxon>Ustilaginomycetes</taxon>
        <taxon>Violaceomycetales</taxon>
        <taxon>Violaceomycetaceae</taxon>
        <taxon>Violaceomyces</taxon>
    </lineage>
</organism>
<protein>
    <submittedName>
        <fullName evidence="1">Erythromycin esterase</fullName>
    </submittedName>
</protein>
<accession>A0ACD0P6U7</accession>
<sequence>MQKSETGTAGSDAGKTNVPSRKGRVGAISLPEVPIEAVKIKEHAVTFDDITSEDEFGRIFDSFKDCQVVLIGDGTHGTSEFYTARATITQRLISHHSFNVVAVEADFPDAEYIDRYVRQRPPPEMRRIPSKEEFEPFRRFPTWMWRNKEVQAFIEWLRNYNASKRGHDERKLTSFFGLDLYSLGASLRAVIDYLEVVNPQLAEKARERYGHIEPWIEEPTAYGLASLHFDMSACEREATQMLKELLEQRLELMSHKYDGEEFHSAEQNAALVADAEAYYRAMFKQDENSWNLRDKHMFSTLKRIIDTKGKDTKVVIWAHNSHCGDARDTSMGWKRGELNIGQLCREHFGQDHVGIIGFGTETGTVAAARNWDGDMVPMKVNPSRNDSFEHLFHLSGLPRAFLDLREGMLDEELRKNLMKVRLERFIGVVYKPATERWSHYSSAKLSRQFDAYVWIENTHHVEDLVEHEPKTPLAFNETYPFGL</sequence>
<evidence type="ECO:0000313" key="1">
    <source>
        <dbReference type="EMBL" id="PWN53701.1"/>
    </source>
</evidence>
<evidence type="ECO:0000313" key="2">
    <source>
        <dbReference type="Proteomes" id="UP000245626"/>
    </source>
</evidence>
<reference evidence="1 2" key="1">
    <citation type="journal article" date="2018" name="Mol. Biol. Evol.">
        <title>Broad Genomic Sampling Reveals a Smut Pathogenic Ancestry of the Fungal Clade Ustilaginomycotina.</title>
        <authorList>
            <person name="Kijpornyongpan T."/>
            <person name="Mondo S.J."/>
            <person name="Barry K."/>
            <person name="Sandor L."/>
            <person name="Lee J."/>
            <person name="Lipzen A."/>
            <person name="Pangilinan J."/>
            <person name="LaButti K."/>
            <person name="Hainaut M."/>
            <person name="Henrissat B."/>
            <person name="Grigoriev I.V."/>
            <person name="Spatafora J.W."/>
            <person name="Aime M.C."/>
        </authorList>
    </citation>
    <scope>NUCLEOTIDE SEQUENCE [LARGE SCALE GENOMIC DNA]</scope>
    <source>
        <strain evidence="1 2">SA 807</strain>
    </source>
</reference>
<proteinExistence type="predicted"/>
<dbReference type="Proteomes" id="UP000245626">
    <property type="component" value="Unassembled WGS sequence"/>
</dbReference>
<name>A0ACD0P6U7_9BASI</name>